<name>A0A4C1UTT9_EUMVA</name>
<proteinExistence type="predicted"/>
<sequence length="104" mass="12070">MNTKSLEFVSGLRHRFPPMVHHLRRWSEVILSREVKLVAYADVMPKVIVSKHLDEISYVFDTTYYNISGLMKSVNLELAEQKTETVLIITRRITENYDVEGGKS</sequence>
<organism evidence="1 2">
    <name type="scientific">Eumeta variegata</name>
    <name type="common">Bagworm moth</name>
    <name type="synonym">Eumeta japonica</name>
    <dbReference type="NCBI Taxonomy" id="151549"/>
    <lineage>
        <taxon>Eukaryota</taxon>
        <taxon>Metazoa</taxon>
        <taxon>Ecdysozoa</taxon>
        <taxon>Arthropoda</taxon>
        <taxon>Hexapoda</taxon>
        <taxon>Insecta</taxon>
        <taxon>Pterygota</taxon>
        <taxon>Neoptera</taxon>
        <taxon>Endopterygota</taxon>
        <taxon>Lepidoptera</taxon>
        <taxon>Glossata</taxon>
        <taxon>Ditrysia</taxon>
        <taxon>Tineoidea</taxon>
        <taxon>Psychidae</taxon>
        <taxon>Oiketicinae</taxon>
        <taxon>Eumeta</taxon>
    </lineage>
</organism>
<gene>
    <name evidence="1" type="ORF">EVAR_22059_1</name>
</gene>
<reference evidence="1 2" key="1">
    <citation type="journal article" date="2019" name="Commun. Biol.">
        <title>The bagworm genome reveals a unique fibroin gene that provides high tensile strength.</title>
        <authorList>
            <person name="Kono N."/>
            <person name="Nakamura H."/>
            <person name="Ohtoshi R."/>
            <person name="Tomita M."/>
            <person name="Numata K."/>
            <person name="Arakawa K."/>
        </authorList>
    </citation>
    <scope>NUCLEOTIDE SEQUENCE [LARGE SCALE GENOMIC DNA]</scope>
</reference>
<evidence type="ECO:0000313" key="2">
    <source>
        <dbReference type="Proteomes" id="UP000299102"/>
    </source>
</evidence>
<evidence type="ECO:0000313" key="1">
    <source>
        <dbReference type="EMBL" id="GBP29447.1"/>
    </source>
</evidence>
<dbReference type="Proteomes" id="UP000299102">
    <property type="component" value="Unassembled WGS sequence"/>
</dbReference>
<comment type="caution">
    <text evidence="1">The sequence shown here is derived from an EMBL/GenBank/DDBJ whole genome shotgun (WGS) entry which is preliminary data.</text>
</comment>
<accession>A0A4C1UTT9</accession>
<dbReference type="EMBL" id="BGZK01000220">
    <property type="protein sequence ID" value="GBP29447.1"/>
    <property type="molecule type" value="Genomic_DNA"/>
</dbReference>
<dbReference type="OrthoDB" id="415822at2759"/>
<keyword evidence="2" id="KW-1185">Reference proteome</keyword>
<dbReference type="AlphaFoldDB" id="A0A4C1UTT9"/>
<protein>
    <submittedName>
        <fullName evidence="1">Uncharacterized protein</fullName>
    </submittedName>
</protein>